<proteinExistence type="predicted"/>
<comment type="caution">
    <text evidence="1">The sequence shown here is derived from an EMBL/GenBank/DDBJ whole genome shotgun (WGS) entry which is preliminary data.</text>
</comment>
<evidence type="ECO:0000313" key="1">
    <source>
        <dbReference type="EMBL" id="MBC2475399.1"/>
    </source>
</evidence>
<dbReference type="AlphaFoldDB" id="A0AAW3W9C9"/>
<name>A0AAW3W9C9_CLOBE</name>
<accession>A0AAW3W9C9</accession>
<reference evidence="1" key="2">
    <citation type="journal article" date="2022" name="Nat. Biotechnol.">
        <title>Carbon-negative production of acetone and isopropanol by gas fermentation at industrial pilot scale.</title>
        <authorList>
            <person name="Liew F.E."/>
            <person name="Nogle R."/>
            <person name="Abdalla T."/>
            <person name="Rasor B.J."/>
            <person name="Canter C."/>
            <person name="Jensen R.O."/>
            <person name="Wang L."/>
            <person name="Strutz J."/>
            <person name="Chirania P."/>
            <person name="De Tissera S."/>
            <person name="Mueller A.P."/>
            <person name="Ruan Z."/>
            <person name="Gao A."/>
            <person name="Tran L."/>
            <person name="Engle N.L."/>
            <person name="Bromley J.C."/>
            <person name="Daniell J."/>
            <person name="Conrado R."/>
            <person name="Tschaplinski T.J."/>
            <person name="Giannone R.J."/>
            <person name="Hettich R.L."/>
            <person name="Karim A.S."/>
            <person name="Simpson S.D."/>
            <person name="Brown S.D."/>
            <person name="Leang C."/>
            <person name="Jewett M.C."/>
            <person name="Kopke M."/>
        </authorList>
    </citation>
    <scope>NUCLEOTIDE SEQUENCE</scope>
    <source>
        <strain evidence="1">DJ015</strain>
    </source>
</reference>
<dbReference type="RefSeq" id="WP_171780030.1">
    <property type="nucleotide sequence ID" value="NZ_JABAGV010000027.1"/>
</dbReference>
<protein>
    <submittedName>
        <fullName evidence="1">Uncharacterized protein</fullName>
    </submittedName>
</protein>
<organism evidence="1 2">
    <name type="scientific">Clostridium beijerinckii</name>
    <name type="common">Clostridium MP</name>
    <dbReference type="NCBI Taxonomy" id="1520"/>
    <lineage>
        <taxon>Bacteria</taxon>
        <taxon>Bacillati</taxon>
        <taxon>Bacillota</taxon>
        <taxon>Clostridia</taxon>
        <taxon>Eubacteriales</taxon>
        <taxon>Clostridiaceae</taxon>
        <taxon>Clostridium</taxon>
    </lineage>
</organism>
<reference evidence="1" key="1">
    <citation type="submission" date="2020-04" db="EMBL/GenBank/DDBJ databases">
        <authorList>
            <person name="Brown S."/>
        </authorList>
    </citation>
    <scope>NUCLEOTIDE SEQUENCE</scope>
    <source>
        <strain evidence="1">DJ015</strain>
    </source>
</reference>
<dbReference type="Proteomes" id="UP001194098">
    <property type="component" value="Unassembled WGS sequence"/>
</dbReference>
<sequence length="75" mass="9174">MDKNYLSYEDQFTDTLNQEQISRIEDNEIREIRWKYWNLAHKAFIDERNIPDSELGKVLDELRLAEQKELAPYRK</sequence>
<gene>
    <name evidence="1" type="ORF">HGI39_11885</name>
</gene>
<dbReference type="EMBL" id="JABAGV010000027">
    <property type="protein sequence ID" value="MBC2475399.1"/>
    <property type="molecule type" value="Genomic_DNA"/>
</dbReference>
<evidence type="ECO:0000313" key="2">
    <source>
        <dbReference type="Proteomes" id="UP001194098"/>
    </source>
</evidence>